<accession>A0A314YWY2</accession>
<comment type="caution">
    <text evidence="10">The sequence shown here is derived from an EMBL/GenBank/DDBJ whole genome shotgun (WGS) entry which is preliminary data.</text>
</comment>
<dbReference type="PANTHER" id="PTHR13229">
    <property type="entry name" value="PROTEIN KISH-A"/>
    <property type="match status" value="1"/>
</dbReference>
<evidence type="ECO:0000256" key="5">
    <source>
        <dbReference type="ARBA" id="ARBA00022729"/>
    </source>
</evidence>
<keyword evidence="8 9" id="KW-0472">Membrane</keyword>
<evidence type="ECO:0000256" key="9">
    <source>
        <dbReference type="SAM" id="Phobius"/>
    </source>
</evidence>
<evidence type="ECO:0000256" key="4">
    <source>
        <dbReference type="ARBA" id="ARBA00022692"/>
    </source>
</evidence>
<organism evidence="10 11">
    <name type="scientific">Prunus yedoensis var. nudiflora</name>
    <dbReference type="NCBI Taxonomy" id="2094558"/>
    <lineage>
        <taxon>Eukaryota</taxon>
        <taxon>Viridiplantae</taxon>
        <taxon>Streptophyta</taxon>
        <taxon>Embryophyta</taxon>
        <taxon>Tracheophyta</taxon>
        <taxon>Spermatophyta</taxon>
        <taxon>Magnoliopsida</taxon>
        <taxon>eudicotyledons</taxon>
        <taxon>Gunneridae</taxon>
        <taxon>Pentapetalae</taxon>
        <taxon>rosids</taxon>
        <taxon>fabids</taxon>
        <taxon>Rosales</taxon>
        <taxon>Rosaceae</taxon>
        <taxon>Amygdaloideae</taxon>
        <taxon>Amygdaleae</taxon>
        <taxon>Prunus</taxon>
    </lineage>
</organism>
<keyword evidence="7" id="KW-0333">Golgi apparatus</keyword>
<dbReference type="OrthoDB" id="10034655at2759"/>
<comment type="function">
    <text evidence="1">Involved in the early part of the secretory pathway.</text>
</comment>
<evidence type="ECO:0000256" key="7">
    <source>
        <dbReference type="ARBA" id="ARBA00023034"/>
    </source>
</evidence>
<dbReference type="InterPro" id="IPR009653">
    <property type="entry name" value="Ksh1"/>
</dbReference>
<keyword evidence="4 9" id="KW-0812">Transmembrane</keyword>
<dbReference type="Proteomes" id="UP000250321">
    <property type="component" value="Unassembled WGS sequence"/>
</dbReference>
<evidence type="ECO:0000256" key="1">
    <source>
        <dbReference type="ARBA" id="ARBA00002154"/>
    </source>
</evidence>
<dbReference type="InterPro" id="IPR051523">
    <property type="entry name" value="KISH_domain"/>
</dbReference>
<gene>
    <name evidence="10" type="ORF">Pyn_32043</name>
</gene>
<dbReference type="EMBL" id="PJQY01000578">
    <property type="protein sequence ID" value="PQQ09764.1"/>
    <property type="molecule type" value="Genomic_DNA"/>
</dbReference>
<evidence type="ECO:0000256" key="2">
    <source>
        <dbReference type="ARBA" id="ARBA00004614"/>
    </source>
</evidence>
<feature type="transmembrane region" description="Helical" evidence="9">
    <location>
        <begin position="112"/>
        <end position="134"/>
    </location>
</feature>
<evidence type="ECO:0000256" key="8">
    <source>
        <dbReference type="ARBA" id="ARBA00023136"/>
    </source>
</evidence>
<evidence type="ECO:0000256" key="3">
    <source>
        <dbReference type="ARBA" id="ARBA00008961"/>
    </source>
</evidence>
<reference evidence="10 11" key="1">
    <citation type="submission" date="2018-02" db="EMBL/GenBank/DDBJ databases">
        <title>Draft genome of wild Prunus yedoensis var. nudiflora.</title>
        <authorList>
            <person name="Baek S."/>
            <person name="Kim J.-H."/>
            <person name="Choi K."/>
            <person name="Kim G.-B."/>
            <person name="Cho A."/>
            <person name="Jang H."/>
            <person name="Shin C.-H."/>
            <person name="Yu H.-J."/>
            <person name="Mun J.-H."/>
        </authorList>
    </citation>
    <scope>NUCLEOTIDE SEQUENCE [LARGE SCALE GENOMIC DNA]</scope>
    <source>
        <strain evidence="11">cv. Jeju island</strain>
        <tissue evidence="10">Leaf</tissue>
    </source>
</reference>
<feature type="transmembrane region" description="Helical" evidence="9">
    <location>
        <begin position="154"/>
        <end position="171"/>
    </location>
</feature>
<comment type="subcellular location">
    <subcellularLocation>
        <location evidence="2">Golgi apparatus membrane</location>
        <topology evidence="2">Single-pass type I membrane protein</topology>
    </subcellularLocation>
</comment>
<dbReference type="Pfam" id="PF06842">
    <property type="entry name" value="DUF1242"/>
    <property type="match status" value="1"/>
</dbReference>
<dbReference type="GO" id="GO:0000139">
    <property type="term" value="C:Golgi membrane"/>
    <property type="evidence" value="ECO:0007669"/>
    <property type="project" value="UniProtKB-SubCell"/>
</dbReference>
<protein>
    <submittedName>
        <fullName evidence="10">Protein kish</fullName>
    </submittedName>
</protein>
<keyword evidence="5" id="KW-0732">Signal</keyword>
<keyword evidence="6 9" id="KW-1133">Transmembrane helix</keyword>
<proteinExistence type="inferred from homology"/>
<keyword evidence="11" id="KW-1185">Reference proteome</keyword>
<sequence length="172" mass="19316">MIEIFTKEALGWRGATLENFRIGGAQLRNFNFNPIHGSFSNFNATLAYSTAIQTTCRLKSTAFSLYILQAQAQSSVRIFSFLAQISQSFSWICTNSKTQTSNMSALFNFNSFLTVVLLVICTCTFLKMQFPAVLEQKTGFRGFFWKAARIGERLSPWVAAGCFTMGISILFF</sequence>
<dbReference type="STRING" id="2094558.A0A314YWY2"/>
<evidence type="ECO:0000313" key="10">
    <source>
        <dbReference type="EMBL" id="PQQ09764.1"/>
    </source>
</evidence>
<name>A0A314YWY2_PRUYE</name>
<dbReference type="AlphaFoldDB" id="A0A314YWY2"/>
<evidence type="ECO:0000313" key="11">
    <source>
        <dbReference type="Proteomes" id="UP000250321"/>
    </source>
</evidence>
<comment type="similarity">
    <text evidence="3">Belongs to the KISH family.</text>
</comment>
<evidence type="ECO:0000256" key="6">
    <source>
        <dbReference type="ARBA" id="ARBA00022989"/>
    </source>
</evidence>